<dbReference type="EMBL" id="LSRX01000273">
    <property type="protein sequence ID" value="OLQ02082.1"/>
    <property type="molecule type" value="Genomic_DNA"/>
</dbReference>
<comment type="caution">
    <text evidence="1">The sequence shown here is derived from an EMBL/GenBank/DDBJ whole genome shotgun (WGS) entry which is preliminary data.</text>
</comment>
<dbReference type="AlphaFoldDB" id="A0A1Q9E3S9"/>
<proteinExistence type="predicted"/>
<protein>
    <submittedName>
        <fullName evidence="1">Uncharacterized protein</fullName>
    </submittedName>
</protein>
<dbReference type="Proteomes" id="UP000186817">
    <property type="component" value="Unassembled WGS sequence"/>
</dbReference>
<evidence type="ECO:0000313" key="1">
    <source>
        <dbReference type="EMBL" id="OLQ02082.1"/>
    </source>
</evidence>
<gene>
    <name evidence="1" type="ORF">AK812_SmicGene15099</name>
</gene>
<organism evidence="1 2">
    <name type="scientific">Symbiodinium microadriaticum</name>
    <name type="common">Dinoflagellate</name>
    <name type="synonym">Zooxanthella microadriatica</name>
    <dbReference type="NCBI Taxonomy" id="2951"/>
    <lineage>
        <taxon>Eukaryota</taxon>
        <taxon>Sar</taxon>
        <taxon>Alveolata</taxon>
        <taxon>Dinophyceae</taxon>
        <taxon>Suessiales</taxon>
        <taxon>Symbiodiniaceae</taxon>
        <taxon>Symbiodinium</taxon>
    </lineage>
</organism>
<sequence>MPVFSQIFSQQHRLVCAGSDGGVIRYGVGQWLPMRRFMPQHSNNLRGIDGRFSGRNACCFADETIYTSSPDFLGAAAKTCALLWVHVVFGTVDLASVYRQLDPAEEAPMAMQRHFLGVFFNLSHVLADRCLEADLQVGFRDSLPVICFPDSREVHAGASSVPESVMASFLERQTQIFPLEALAVLQRFFGLPETPILFVDNQAVCAGQSYERLWGCFGPGGILPFALGCSQCSSVDRDDNPSDGLSHAGLPDPWTILQPWQVLQYPLASTSSSYPPDPPDDDGRETAAYGIVSHEVQSIRLSTAVGCLNRSLALRLTAGRPATVMRSAEQLDEALVALELRSAGPKPVHGTAGEDEGIQGGNLLYDCRLDSESTAAELRQLLRERRTPPSLDPDFTSFFVGQEELTDATSLRQLTEGRQGTSLEITAVHDGGSRVRRKLKERVRRFDQWSLNRAGAGCEQVEEELGSDLAKLHAWNDRVIDELDELRLRDLVALMRQIDARTTRVLTLSNGNFSVPNAFVFDWDRNLVLVGCY</sequence>
<accession>A0A1Q9E3S9</accession>
<dbReference type="OrthoDB" id="442479at2759"/>
<evidence type="ECO:0000313" key="2">
    <source>
        <dbReference type="Proteomes" id="UP000186817"/>
    </source>
</evidence>
<reference evidence="1 2" key="1">
    <citation type="submission" date="2016-02" db="EMBL/GenBank/DDBJ databases">
        <title>Genome analysis of coral dinoflagellate symbionts highlights evolutionary adaptations to a symbiotic lifestyle.</title>
        <authorList>
            <person name="Aranda M."/>
            <person name="Li Y."/>
            <person name="Liew Y.J."/>
            <person name="Baumgarten S."/>
            <person name="Simakov O."/>
            <person name="Wilson M."/>
            <person name="Piel J."/>
            <person name="Ashoor H."/>
            <person name="Bougouffa S."/>
            <person name="Bajic V.B."/>
            <person name="Ryu T."/>
            <person name="Ravasi T."/>
            <person name="Bayer T."/>
            <person name="Micklem G."/>
            <person name="Kim H."/>
            <person name="Bhak J."/>
            <person name="Lajeunesse T.C."/>
            <person name="Voolstra C.R."/>
        </authorList>
    </citation>
    <scope>NUCLEOTIDE SEQUENCE [LARGE SCALE GENOMIC DNA]</scope>
    <source>
        <strain evidence="1 2">CCMP2467</strain>
    </source>
</reference>
<name>A0A1Q9E3S9_SYMMI</name>
<keyword evidence="2" id="KW-1185">Reference proteome</keyword>